<dbReference type="AlphaFoldDB" id="A0A1Q8CPA6"/>
<dbReference type="Pfam" id="PF00326">
    <property type="entry name" value="Peptidase_S9"/>
    <property type="match status" value="1"/>
</dbReference>
<evidence type="ECO:0000313" key="4">
    <source>
        <dbReference type="EMBL" id="OLF16189.1"/>
    </source>
</evidence>
<evidence type="ECO:0000313" key="5">
    <source>
        <dbReference type="Proteomes" id="UP000185596"/>
    </source>
</evidence>
<sequence length="636" mass="67790">MVERSASWSPFPVDRPLPQVPAFATRAPGRAAGAVEVDGIPQAAAWDLAERRYRVCTDAPHGVDLCEIEPDGRQVWWFDTDGEAGPGTGRWSRQPFGGGDVGDALPGTPPGRMYGVAFDRDGRTAAVAVGVNGTTRVHAGPPGGPGGEVLVAEGYLGLVDLAPDGSLLVLAGRPDGPGAVCLCALSSRSSRRGVEWLGGGYGRRLWPLEFRPTGPPELLLAIERLDGFALATWQPGRGLRVYERPLFDTEISARWLGSGRGVLVQQDRHGRSRLHRVGLDAGLRVPLPTPDGTILDLALAPDGRVYRLWTNAEVPPTVLDSTLDSGSGPADGLGPVGRPEPGAASARGVVRSERWTEQPYGAVHTFLATPPGTGPWPAMFLVHGGPGTHDRDCYDPRVEVLTAAGFAVARVNYRGSTGYGARWRRGFGHRVGLAQLEDLAAVRRDLVAAGVVDPERVGLSGYSWGGYLALLGMGVQPGEWALAMAAFPIADYPAAHRATTPALREVDVELFGGTPDEVPQRYRDASPMSYVDNVCGPVLLVSSRTDERCPAEQVQRYATALAGRGVRCELAWVGGGHHSRDSADHASVMDRMLRFATDVLPPVPGRTRGRSPSVTTAGKEVTHEATQRAQRPDPQR</sequence>
<feature type="domain" description="Peptidase S9 prolyl oligopeptidase catalytic" evidence="3">
    <location>
        <begin position="397"/>
        <end position="600"/>
    </location>
</feature>
<evidence type="ECO:0000259" key="3">
    <source>
        <dbReference type="Pfam" id="PF00326"/>
    </source>
</evidence>
<feature type="compositionally biased region" description="Basic and acidic residues" evidence="2">
    <location>
        <begin position="620"/>
        <end position="636"/>
    </location>
</feature>
<evidence type="ECO:0000256" key="1">
    <source>
        <dbReference type="ARBA" id="ARBA00022801"/>
    </source>
</evidence>
<feature type="region of interest" description="Disordered" evidence="2">
    <location>
        <begin position="319"/>
        <end position="344"/>
    </location>
</feature>
<protein>
    <recommendedName>
        <fullName evidence="3">Peptidase S9 prolyl oligopeptidase catalytic domain-containing protein</fullName>
    </recommendedName>
</protein>
<dbReference type="PANTHER" id="PTHR42776">
    <property type="entry name" value="SERINE PEPTIDASE S9 FAMILY MEMBER"/>
    <property type="match status" value="1"/>
</dbReference>
<gene>
    <name evidence="4" type="ORF">BU204_17595</name>
</gene>
<dbReference type="InterPro" id="IPR029058">
    <property type="entry name" value="AB_hydrolase_fold"/>
</dbReference>
<feature type="region of interest" description="Disordered" evidence="2">
    <location>
        <begin position="599"/>
        <end position="636"/>
    </location>
</feature>
<dbReference type="SUPFAM" id="SSF53474">
    <property type="entry name" value="alpha/beta-Hydrolases"/>
    <property type="match status" value="1"/>
</dbReference>
<dbReference type="Gene3D" id="3.40.50.1820">
    <property type="entry name" value="alpha/beta hydrolase"/>
    <property type="match status" value="1"/>
</dbReference>
<reference evidence="4 5" key="1">
    <citation type="submission" date="2016-12" db="EMBL/GenBank/DDBJ databases">
        <title>The draft genome sequence of Actinophytocola sp. 11-183.</title>
        <authorList>
            <person name="Wang W."/>
            <person name="Yuan L."/>
        </authorList>
    </citation>
    <scope>NUCLEOTIDE SEQUENCE [LARGE SCALE GENOMIC DNA]</scope>
    <source>
        <strain evidence="4 5">11-183</strain>
    </source>
</reference>
<dbReference type="Proteomes" id="UP000185596">
    <property type="component" value="Unassembled WGS sequence"/>
</dbReference>
<dbReference type="SUPFAM" id="SSF82171">
    <property type="entry name" value="DPP6 N-terminal domain-like"/>
    <property type="match status" value="1"/>
</dbReference>
<comment type="caution">
    <text evidence="4">The sequence shown here is derived from an EMBL/GenBank/DDBJ whole genome shotgun (WGS) entry which is preliminary data.</text>
</comment>
<organism evidence="4 5">
    <name type="scientific">Actinophytocola xanthii</name>
    <dbReference type="NCBI Taxonomy" id="1912961"/>
    <lineage>
        <taxon>Bacteria</taxon>
        <taxon>Bacillati</taxon>
        <taxon>Actinomycetota</taxon>
        <taxon>Actinomycetes</taxon>
        <taxon>Pseudonocardiales</taxon>
        <taxon>Pseudonocardiaceae</taxon>
    </lineage>
</organism>
<dbReference type="GO" id="GO:0006508">
    <property type="term" value="P:proteolysis"/>
    <property type="evidence" value="ECO:0007669"/>
    <property type="project" value="InterPro"/>
</dbReference>
<dbReference type="InterPro" id="IPR001375">
    <property type="entry name" value="Peptidase_S9_cat"/>
</dbReference>
<keyword evidence="5" id="KW-1185">Reference proteome</keyword>
<keyword evidence="1" id="KW-0378">Hydrolase</keyword>
<dbReference type="STRING" id="1912961.BU204_17595"/>
<accession>A0A1Q8CPA6</accession>
<dbReference type="GO" id="GO:0004252">
    <property type="term" value="F:serine-type endopeptidase activity"/>
    <property type="evidence" value="ECO:0007669"/>
    <property type="project" value="TreeGrafter"/>
</dbReference>
<proteinExistence type="predicted"/>
<dbReference type="EMBL" id="MSIE01000031">
    <property type="protein sequence ID" value="OLF16189.1"/>
    <property type="molecule type" value="Genomic_DNA"/>
</dbReference>
<dbReference type="PANTHER" id="PTHR42776:SF27">
    <property type="entry name" value="DIPEPTIDYL PEPTIDASE FAMILY MEMBER 6"/>
    <property type="match status" value="1"/>
</dbReference>
<evidence type="ECO:0000256" key="2">
    <source>
        <dbReference type="SAM" id="MobiDB-lite"/>
    </source>
</evidence>
<name>A0A1Q8CPA6_9PSEU</name>